<evidence type="ECO:0000256" key="1">
    <source>
        <dbReference type="SAM" id="MobiDB-lite"/>
    </source>
</evidence>
<dbReference type="STRING" id="765257.A0A0C9ZDZ9"/>
<dbReference type="InterPro" id="IPR030381">
    <property type="entry name" value="G_DYNAMIN_dom"/>
</dbReference>
<dbReference type="GO" id="GO:0005525">
    <property type="term" value="F:GTP binding"/>
    <property type="evidence" value="ECO:0007669"/>
    <property type="project" value="InterPro"/>
</dbReference>
<dbReference type="GO" id="GO:0005874">
    <property type="term" value="C:microtubule"/>
    <property type="evidence" value="ECO:0007669"/>
    <property type="project" value="TreeGrafter"/>
</dbReference>
<feature type="region of interest" description="Disordered" evidence="1">
    <location>
        <begin position="1"/>
        <end position="34"/>
    </location>
</feature>
<dbReference type="GO" id="GO:0005737">
    <property type="term" value="C:cytoplasm"/>
    <property type="evidence" value="ECO:0007669"/>
    <property type="project" value="TreeGrafter"/>
</dbReference>
<gene>
    <name evidence="3" type="ORF">PISMIDRAFT_14565</name>
</gene>
<feature type="domain" description="Dynamin-type G" evidence="2">
    <location>
        <begin position="52"/>
        <end position="191"/>
    </location>
</feature>
<sequence>MSFTPGTSTDSEIATGVLSDSLTPMAASDSPTPPLRVSDVQCRLRNTAVQRDIDLPMIAFIGNQSAGKSSLIESISGITLPRSQGTCTRCPTECKLTQADTPWTCAVKLHFITDESGSPVKATNITFGDAIFNKAHVEERIRRAQLACETDLENQGAHHLAKQYDPKGKRTVAGVLTQPDRIPQGEEESWI</sequence>
<dbReference type="InterPro" id="IPR045063">
    <property type="entry name" value="Dynamin_N"/>
</dbReference>
<dbReference type="AlphaFoldDB" id="A0A0C9ZDZ9"/>
<dbReference type="InterPro" id="IPR022812">
    <property type="entry name" value="Dynamin"/>
</dbReference>
<organism evidence="3 4">
    <name type="scientific">Pisolithus microcarpus 441</name>
    <dbReference type="NCBI Taxonomy" id="765257"/>
    <lineage>
        <taxon>Eukaryota</taxon>
        <taxon>Fungi</taxon>
        <taxon>Dikarya</taxon>
        <taxon>Basidiomycota</taxon>
        <taxon>Agaricomycotina</taxon>
        <taxon>Agaricomycetes</taxon>
        <taxon>Agaricomycetidae</taxon>
        <taxon>Boletales</taxon>
        <taxon>Sclerodermatineae</taxon>
        <taxon>Pisolithaceae</taxon>
        <taxon>Pisolithus</taxon>
    </lineage>
</organism>
<dbReference type="HOGENOM" id="CLU_1421926_0_0_1"/>
<dbReference type="Gene3D" id="3.40.50.300">
    <property type="entry name" value="P-loop containing nucleotide triphosphate hydrolases"/>
    <property type="match status" value="2"/>
</dbReference>
<dbReference type="GO" id="GO:0003924">
    <property type="term" value="F:GTPase activity"/>
    <property type="evidence" value="ECO:0007669"/>
    <property type="project" value="InterPro"/>
</dbReference>
<dbReference type="PROSITE" id="PS51718">
    <property type="entry name" value="G_DYNAMIN_2"/>
    <property type="match status" value="1"/>
</dbReference>
<dbReference type="InterPro" id="IPR027417">
    <property type="entry name" value="P-loop_NTPase"/>
</dbReference>
<dbReference type="PRINTS" id="PR00195">
    <property type="entry name" value="DYNAMIN"/>
</dbReference>
<protein>
    <recommendedName>
        <fullName evidence="2">Dynamin-type G domain-containing protein</fullName>
    </recommendedName>
</protein>
<evidence type="ECO:0000313" key="3">
    <source>
        <dbReference type="EMBL" id="KIK18183.1"/>
    </source>
</evidence>
<dbReference type="OrthoDB" id="5061070at2759"/>
<dbReference type="GO" id="GO:0008017">
    <property type="term" value="F:microtubule binding"/>
    <property type="evidence" value="ECO:0007669"/>
    <property type="project" value="TreeGrafter"/>
</dbReference>
<reference evidence="4" key="2">
    <citation type="submission" date="2015-01" db="EMBL/GenBank/DDBJ databases">
        <title>Evolutionary Origins and Diversification of the Mycorrhizal Mutualists.</title>
        <authorList>
            <consortium name="DOE Joint Genome Institute"/>
            <consortium name="Mycorrhizal Genomics Consortium"/>
            <person name="Kohler A."/>
            <person name="Kuo A."/>
            <person name="Nagy L.G."/>
            <person name="Floudas D."/>
            <person name="Copeland A."/>
            <person name="Barry K.W."/>
            <person name="Cichocki N."/>
            <person name="Veneault-Fourrey C."/>
            <person name="LaButti K."/>
            <person name="Lindquist E.A."/>
            <person name="Lipzen A."/>
            <person name="Lundell T."/>
            <person name="Morin E."/>
            <person name="Murat C."/>
            <person name="Riley R."/>
            <person name="Ohm R."/>
            <person name="Sun H."/>
            <person name="Tunlid A."/>
            <person name="Henrissat B."/>
            <person name="Grigoriev I.V."/>
            <person name="Hibbett D.S."/>
            <person name="Martin F."/>
        </authorList>
    </citation>
    <scope>NUCLEOTIDE SEQUENCE [LARGE SCALE GENOMIC DNA]</scope>
    <source>
        <strain evidence="4">441</strain>
    </source>
</reference>
<keyword evidence="4" id="KW-1185">Reference proteome</keyword>
<evidence type="ECO:0000313" key="4">
    <source>
        <dbReference type="Proteomes" id="UP000054018"/>
    </source>
</evidence>
<reference evidence="3 4" key="1">
    <citation type="submission" date="2014-04" db="EMBL/GenBank/DDBJ databases">
        <authorList>
            <consortium name="DOE Joint Genome Institute"/>
            <person name="Kuo A."/>
            <person name="Kohler A."/>
            <person name="Costa M.D."/>
            <person name="Nagy L.G."/>
            <person name="Floudas D."/>
            <person name="Copeland A."/>
            <person name="Barry K.W."/>
            <person name="Cichocki N."/>
            <person name="Veneault-Fourrey C."/>
            <person name="LaButti K."/>
            <person name="Lindquist E.A."/>
            <person name="Lipzen A."/>
            <person name="Lundell T."/>
            <person name="Morin E."/>
            <person name="Murat C."/>
            <person name="Sun H."/>
            <person name="Tunlid A."/>
            <person name="Henrissat B."/>
            <person name="Grigoriev I.V."/>
            <person name="Hibbett D.S."/>
            <person name="Martin F."/>
            <person name="Nordberg H.P."/>
            <person name="Cantor M.N."/>
            <person name="Hua S.X."/>
        </authorList>
    </citation>
    <scope>NUCLEOTIDE SEQUENCE [LARGE SCALE GENOMIC DNA]</scope>
    <source>
        <strain evidence="3 4">441</strain>
    </source>
</reference>
<name>A0A0C9ZDZ9_9AGAM</name>
<accession>A0A0C9ZDZ9</accession>
<dbReference type="Pfam" id="PF00350">
    <property type="entry name" value="Dynamin_N"/>
    <property type="match status" value="1"/>
</dbReference>
<dbReference type="PANTHER" id="PTHR11566">
    <property type="entry name" value="DYNAMIN"/>
    <property type="match status" value="1"/>
</dbReference>
<dbReference type="SUPFAM" id="SSF52540">
    <property type="entry name" value="P-loop containing nucleoside triphosphate hydrolases"/>
    <property type="match status" value="1"/>
</dbReference>
<dbReference type="EMBL" id="KN833811">
    <property type="protein sequence ID" value="KIK18183.1"/>
    <property type="molecule type" value="Genomic_DNA"/>
</dbReference>
<dbReference type="InterPro" id="IPR001401">
    <property type="entry name" value="Dynamin_GTPase"/>
</dbReference>
<evidence type="ECO:0000259" key="2">
    <source>
        <dbReference type="PROSITE" id="PS51718"/>
    </source>
</evidence>
<proteinExistence type="predicted"/>
<dbReference type="SMART" id="SM00053">
    <property type="entry name" value="DYNc"/>
    <property type="match status" value="1"/>
</dbReference>
<feature type="compositionally biased region" description="Polar residues" evidence="1">
    <location>
        <begin position="1"/>
        <end position="22"/>
    </location>
</feature>
<dbReference type="Proteomes" id="UP000054018">
    <property type="component" value="Unassembled WGS sequence"/>
</dbReference>
<dbReference type="GO" id="GO:0016020">
    <property type="term" value="C:membrane"/>
    <property type="evidence" value="ECO:0007669"/>
    <property type="project" value="TreeGrafter"/>
</dbReference>